<gene>
    <name evidence="3" type="ORF">ACFQE1_07465</name>
</gene>
<feature type="region of interest" description="Disordered" evidence="1">
    <location>
        <begin position="54"/>
        <end position="88"/>
    </location>
</feature>
<feature type="compositionally biased region" description="Acidic residues" evidence="1">
    <location>
        <begin position="76"/>
        <end position="88"/>
    </location>
</feature>
<accession>A0ABD5RZ50</accession>
<keyword evidence="2" id="KW-0812">Transmembrane</keyword>
<sequence length="88" mass="9957">MVLDSDLAELPEDAQFAAFGGLAALAVGDYVLYRTRAEDATRRRAIRWYRSARKAKQGKRVKQARKAKRAATRDEREDESDPESDSAR</sequence>
<keyword evidence="4" id="KW-1185">Reference proteome</keyword>
<keyword evidence="2" id="KW-0472">Membrane</keyword>
<organism evidence="3 4">
    <name type="scientific">Halobium palmae</name>
    <dbReference type="NCBI Taxonomy" id="1776492"/>
    <lineage>
        <taxon>Archaea</taxon>
        <taxon>Methanobacteriati</taxon>
        <taxon>Methanobacteriota</taxon>
        <taxon>Stenosarchaea group</taxon>
        <taxon>Halobacteria</taxon>
        <taxon>Halobacteriales</taxon>
        <taxon>Haloferacaceae</taxon>
        <taxon>Halobium</taxon>
    </lineage>
</organism>
<evidence type="ECO:0000256" key="2">
    <source>
        <dbReference type="SAM" id="Phobius"/>
    </source>
</evidence>
<evidence type="ECO:0000256" key="1">
    <source>
        <dbReference type="SAM" id="MobiDB-lite"/>
    </source>
</evidence>
<reference evidence="3 4" key="1">
    <citation type="journal article" date="2019" name="Int. J. Syst. Evol. Microbiol.">
        <title>The Global Catalogue of Microorganisms (GCM) 10K type strain sequencing project: providing services to taxonomists for standard genome sequencing and annotation.</title>
        <authorList>
            <consortium name="The Broad Institute Genomics Platform"/>
            <consortium name="The Broad Institute Genome Sequencing Center for Infectious Disease"/>
            <person name="Wu L."/>
            <person name="Ma J."/>
        </authorList>
    </citation>
    <scope>NUCLEOTIDE SEQUENCE [LARGE SCALE GENOMIC DNA]</scope>
    <source>
        <strain evidence="3 4">NBRC 111368</strain>
    </source>
</reference>
<dbReference type="Proteomes" id="UP001596328">
    <property type="component" value="Unassembled WGS sequence"/>
</dbReference>
<name>A0ABD5RZ50_9EURY</name>
<protein>
    <submittedName>
        <fullName evidence="3">Uncharacterized protein</fullName>
    </submittedName>
</protein>
<keyword evidence="2" id="KW-1133">Transmembrane helix</keyword>
<feature type="compositionally biased region" description="Basic residues" evidence="1">
    <location>
        <begin position="54"/>
        <end position="70"/>
    </location>
</feature>
<dbReference type="AlphaFoldDB" id="A0ABD5RZ50"/>
<evidence type="ECO:0000313" key="4">
    <source>
        <dbReference type="Proteomes" id="UP001596328"/>
    </source>
</evidence>
<dbReference type="EMBL" id="JBHSWU010000123">
    <property type="protein sequence ID" value="MFC6724213.1"/>
    <property type="molecule type" value="Genomic_DNA"/>
</dbReference>
<feature type="transmembrane region" description="Helical" evidence="2">
    <location>
        <begin position="14"/>
        <end position="33"/>
    </location>
</feature>
<evidence type="ECO:0000313" key="3">
    <source>
        <dbReference type="EMBL" id="MFC6724213.1"/>
    </source>
</evidence>
<proteinExistence type="predicted"/>
<comment type="caution">
    <text evidence="3">The sequence shown here is derived from an EMBL/GenBank/DDBJ whole genome shotgun (WGS) entry which is preliminary data.</text>
</comment>